<reference evidence="1" key="1">
    <citation type="submission" date="2020-02" db="EMBL/GenBank/DDBJ databases">
        <title>Antibiotic resistance/susceptibility profiles of lactic acid-producing cocci isolated from the human vagina, and analysis of the genetic basis of atypical resistances.</title>
        <authorList>
            <person name="Sirichoat A."/>
            <person name="Florez A.B."/>
            <person name="Vazquez L."/>
            <person name="Buppasiri P."/>
            <person name="Panya M."/>
            <person name="Lulitanond V."/>
            <person name="Mayo B."/>
        </authorList>
    </citation>
    <scope>NUCLEOTIDE SEQUENCE</scope>
    <source>
        <strain evidence="1">VA01-10AN</strain>
    </source>
</reference>
<protein>
    <submittedName>
        <fullName evidence="1">XRE family transcriptional regulator</fullName>
    </submittedName>
</protein>
<comment type="caution">
    <text evidence="1">The sequence shown here is derived from an EMBL/GenBank/DDBJ whole genome shotgun (WGS) entry which is preliminary data.</text>
</comment>
<proteinExistence type="predicted"/>
<organism evidence="1">
    <name type="scientific">Streptococcus anginosus</name>
    <dbReference type="NCBI Taxonomy" id="1328"/>
    <lineage>
        <taxon>Bacteria</taxon>
        <taxon>Bacillati</taxon>
        <taxon>Bacillota</taxon>
        <taxon>Bacilli</taxon>
        <taxon>Lactobacillales</taxon>
        <taxon>Streptococcaceae</taxon>
        <taxon>Streptococcus</taxon>
        <taxon>Streptococcus anginosus group</taxon>
    </lineage>
</organism>
<evidence type="ECO:0000313" key="1">
    <source>
        <dbReference type="EMBL" id="NGG16939.1"/>
    </source>
</evidence>
<dbReference type="RefSeq" id="WP_164232237.1">
    <property type="nucleotide sequence ID" value="NZ_JAAJBF010000025.1"/>
</dbReference>
<gene>
    <name evidence="1" type="ORF">G5T13_10210</name>
</gene>
<name>A0A6G4N147_STRAP</name>
<dbReference type="EMBL" id="JAAJBG010000030">
    <property type="protein sequence ID" value="NGG16939.1"/>
    <property type="molecule type" value="Genomic_DNA"/>
</dbReference>
<dbReference type="AlphaFoldDB" id="A0A6G4N147"/>
<sequence>MKADSEKIKWLIKNCSQYEISKATGVAQANLSHLKAGTRKIENLSLKVASKLTEYAEELKKTDSNS</sequence>
<accession>A0A6G4N147</accession>